<evidence type="ECO:0008006" key="4">
    <source>
        <dbReference type="Google" id="ProtNLM"/>
    </source>
</evidence>
<name>A0A5J4WC59_9EUKA</name>
<organism evidence="2 3">
    <name type="scientific">Streblomastix strix</name>
    <dbReference type="NCBI Taxonomy" id="222440"/>
    <lineage>
        <taxon>Eukaryota</taxon>
        <taxon>Metamonada</taxon>
        <taxon>Preaxostyla</taxon>
        <taxon>Oxymonadida</taxon>
        <taxon>Streblomastigidae</taxon>
        <taxon>Streblomastix</taxon>
    </lineage>
</organism>
<reference evidence="2 3" key="1">
    <citation type="submission" date="2019-03" db="EMBL/GenBank/DDBJ databases">
        <title>Single cell metagenomics reveals metabolic interactions within the superorganism composed of flagellate Streblomastix strix and complex community of Bacteroidetes bacteria on its surface.</title>
        <authorList>
            <person name="Treitli S.C."/>
            <person name="Kolisko M."/>
            <person name="Husnik F."/>
            <person name="Keeling P."/>
            <person name="Hampl V."/>
        </authorList>
    </citation>
    <scope>NUCLEOTIDE SEQUENCE [LARGE SCALE GENOMIC DNA]</scope>
    <source>
        <strain evidence="2">ST1C</strain>
    </source>
</reference>
<dbReference type="InterPro" id="IPR043502">
    <property type="entry name" value="DNA/RNA_pol_sf"/>
</dbReference>
<dbReference type="AlphaFoldDB" id="A0A5J4WC59"/>
<sequence length="664" mass="77252">MQLEQHQDQIQHNQNFRSLKDCSVIVELNKTIQPHTDSKSPHRIYKLHNQSYNDEHFRFQSQNVTVYNKFPNKVALDDILSSQKSNSQHNSQEQLSSKDPLDVQAPEQLKKRLKFHEFRGIEEDEKICREALQEEIQQGVLTPIPKEEALFINRTFAITKQDGRRRKNLDCRQVNKYLQCISFKGDDFKKVGNITLRGDWATVLDISSAYNHNKVLEQLQKYVAFIFDKETYKYIGMPFSLKTASYIFHKHLHPAIGLLKSRSINITDTKNQATPRKSWMDNQPQINAHPIIACPIYWMEMEFNQSHCYNARRYKKKYDQSPNQMEQIIPKKIYSQNSKLTRLIGKLVFLKPQFPRILLHLKLLYRFLNQARARQGLNSLVQLTSKLRKDLSWQLSEVRENKPQTFEVIPPQALIVKDASRREWGVTLLLNSNHIEFMSGGIWRKSRILKSSSLRELAVVRCAVCRFEGQLKQEQIHSVHLQTDNTTTSYNINRANSSRTLTHLTDTILRKMEQLNIQIRSKHIPGTTNKTADSLLRLNRVGDHSFSKKTASRAQKKSVARDAFSISWAREQQIILPSIHLIGLCLKRLLQERIQILTITAKKDRQYWWPLLLQMTVNSLNLGQTDHSLNNGTTANRKIWALTPGELLASLISGKKEENKEKTC</sequence>
<dbReference type="Proteomes" id="UP000324800">
    <property type="component" value="Unassembled WGS sequence"/>
</dbReference>
<dbReference type="Gene3D" id="3.10.10.10">
    <property type="entry name" value="HIV Type 1 Reverse Transcriptase, subunit A, domain 1"/>
    <property type="match status" value="1"/>
</dbReference>
<feature type="region of interest" description="Disordered" evidence="1">
    <location>
        <begin position="83"/>
        <end position="103"/>
    </location>
</feature>
<dbReference type="InterPro" id="IPR052055">
    <property type="entry name" value="Hepadnavirus_pol/RT"/>
</dbReference>
<protein>
    <recommendedName>
        <fullName evidence="4">Reverse transcriptase domain-containing protein</fullName>
    </recommendedName>
</protein>
<feature type="compositionally biased region" description="Low complexity" evidence="1">
    <location>
        <begin position="83"/>
        <end position="94"/>
    </location>
</feature>
<evidence type="ECO:0000313" key="3">
    <source>
        <dbReference type="Proteomes" id="UP000324800"/>
    </source>
</evidence>
<dbReference type="EMBL" id="SNRW01002610">
    <property type="protein sequence ID" value="KAA6392246.1"/>
    <property type="molecule type" value="Genomic_DNA"/>
</dbReference>
<gene>
    <name evidence="2" type="ORF">EZS28_012227</name>
</gene>
<accession>A0A5J4WC59</accession>
<dbReference type="CDD" id="cd09275">
    <property type="entry name" value="RNase_HI_RT_DIRS1"/>
    <property type="match status" value="1"/>
</dbReference>
<proteinExistence type="predicted"/>
<dbReference type="PANTHER" id="PTHR33050:SF7">
    <property type="entry name" value="RIBONUCLEASE H"/>
    <property type="match status" value="1"/>
</dbReference>
<evidence type="ECO:0000256" key="1">
    <source>
        <dbReference type="SAM" id="MobiDB-lite"/>
    </source>
</evidence>
<evidence type="ECO:0000313" key="2">
    <source>
        <dbReference type="EMBL" id="KAA6392246.1"/>
    </source>
</evidence>
<comment type="caution">
    <text evidence="2">The sequence shown here is derived from an EMBL/GenBank/DDBJ whole genome shotgun (WGS) entry which is preliminary data.</text>
</comment>
<dbReference type="SUPFAM" id="SSF56672">
    <property type="entry name" value="DNA/RNA polymerases"/>
    <property type="match status" value="1"/>
</dbReference>
<dbReference type="PANTHER" id="PTHR33050">
    <property type="entry name" value="REVERSE TRANSCRIPTASE DOMAIN-CONTAINING PROTEIN"/>
    <property type="match status" value="1"/>
</dbReference>